<reference evidence="2 3" key="1">
    <citation type="submission" date="2024-09" db="EMBL/GenBank/DDBJ databases">
        <authorList>
            <person name="Sun Q."/>
            <person name="Mori K."/>
        </authorList>
    </citation>
    <scope>NUCLEOTIDE SEQUENCE [LARGE SCALE GENOMIC DNA]</scope>
    <source>
        <strain evidence="2 3">JCM 6917</strain>
    </source>
</reference>
<protein>
    <recommendedName>
        <fullName evidence="4">Peptidoglycan-binding protein</fullName>
    </recommendedName>
</protein>
<keyword evidence="3" id="KW-1185">Reference proteome</keyword>
<gene>
    <name evidence="2" type="ORF">ACFF45_01855</name>
</gene>
<feature type="region of interest" description="Disordered" evidence="1">
    <location>
        <begin position="1"/>
        <end position="30"/>
    </location>
</feature>
<feature type="compositionally biased region" description="Gly residues" evidence="1">
    <location>
        <begin position="1"/>
        <end position="11"/>
    </location>
</feature>
<feature type="compositionally biased region" description="Basic and acidic residues" evidence="1">
    <location>
        <begin position="246"/>
        <end position="261"/>
    </location>
</feature>
<proteinExistence type="predicted"/>
<feature type="region of interest" description="Disordered" evidence="1">
    <location>
        <begin position="61"/>
        <end position="84"/>
    </location>
</feature>
<feature type="region of interest" description="Disordered" evidence="1">
    <location>
        <begin position="108"/>
        <end position="183"/>
    </location>
</feature>
<feature type="compositionally biased region" description="Low complexity" evidence="1">
    <location>
        <begin position="135"/>
        <end position="152"/>
    </location>
</feature>
<name>A0ABV5MU49_9ACTN</name>
<feature type="compositionally biased region" description="Low complexity" evidence="1">
    <location>
        <begin position="108"/>
        <end position="128"/>
    </location>
</feature>
<evidence type="ECO:0000256" key="1">
    <source>
        <dbReference type="SAM" id="MobiDB-lite"/>
    </source>
</evidence>
<feature type="compositionally biased region" description="Low complexity" evidence="1">
    <location>
        <begin position="213"/>
        <end position="245"/>
    </location>
</feature>
<accession>A0ABV5MU49</accession>
<evidence type="ECO:0000313" key="2">
    <source>
        <dbReference type="EMBL" id="MFB9461507.1"/>
    </source>
</evidence>
<feature type="compositionally biased region" description="Basic and acidic residues" evidence="1">
    <location>
        <begin position="160"/>
        <end position="169"/>
    </location>
</feature>
<organism evidence="2 3">
    <name type="scientific">Streptomyces cinereospinus</name>
    <dbReference type="NCBI Taxonomy" id="285561"/>
    <lineage>
        <taxon>Bacteria</taxon>
        <taxon>Bacillati</taxon>
        <taxon>Actinomycetota</taxon>
        <taxon>Actinomycetes</taxon>
        <taxon>Kitasatosporales</taxon>
        <taxon>Streptomycetaceae</taxon>
        <taxon>Streptomyces</taxon>
    </lineage>
</organism>
<evidence type="ECO:0008006" key="4">
    <source>
        <dbReference type="Google" id="ProtNLM"/>
    </source>
</evidence>
<comment type="caution">
    <text evidence="2">The sequence shown here is derived from an EMBL/GenBank/DDBJ whole genome shotgun (WGS) entry which is preliminary data.</text>
</comment>
<evidence type="ECO:0000313" key="3">
    <source>
        <dbReference type="Proteomes" id="UP001589709"/>
    </source>
</evidence>
<feature type="region of interest" description="Disordered" evidence="1">
    <location>
        <begin position="213"/>
        <end position="261"/>
    </location>
</feature>
<dbReference type="Proteomes" id="UP001589709">
    <property type="component" value="Unassembled WGS sequence"/>
</dbReference>
<dbReference type="EMBL" id="JBHMCY010000003">
    <property type="protein sequence ID" value="MFB9461507.1"/>
    <property type="molecule type" value="Genomic_DNA"/>
</dbReference>
<dbReference type="RefSeq" id="WP_381340958.1">
    <property type="nucleotide sequence ID" value="NZ_JBHMCY010000003.1"/>
</dbReference>
<sequence length="261" mass="25858">MGEGPDGGGAFGRRRAHPHGAVPGPGEPGTRFEALLGAALRDGGVDAAAEQRAVAAFVAAREAGAHRARTRRPDDWRPRRRPPARTVRTTLAVLLASLTAGGVAVATIGAPGPSGPPSATASPSSGQAGREDRPTAPQAGSGSAAPAPSRTALPAPDRPATARDTEAHCRAYGQVAGSGRSPDATAWQRLAAAAGGAAHVEAYFAELLTRAGAEESPAAAGGAAAGGPAARRGPGAEESPAAAGGRPDDDPGRAEERSRKK</sequence>